<dbReference type="Pfam" id="PF00069">
    <property type="entry name" value="Pkinase"/>
    <property type="match status" value="1"/>
</dbReference>
<dbReference type="InterPro" id="IPR000014">
    <property type="entry name" value="PAS"/>
</dbReference>
<dbReference type="InterPro" id="IPR004358">
    <property type="entry name" value="Sig_transdc_His_kin-like_C"/>
</dbReference>
<dbReference type="Gene3D" id="3.30.450.20">
    <property type="entry name" value="PAS domain"/>
    <property type="match status" value="1"/>
</dbReference>
<dbReference type="SMART" id="SM00065">
    <property type="entry name" value="GAF"/>
    <property type="match status" value="1"/>
</dbReference>
<dbReference type="InterPro" id="IPR005467">
    <property type="entry name" value="His_kinase_dom"/>
</dbReference>
<sequence length="1875" mass="198425">MTSEPTEPPPSSTPGASHTVANADLAGASFAQLSRDGVLATLRGADAAGRTILIATAASTAHAAEAVHYLNNEYALRERLSPAWARPPQGIAWRHGAMALLYPDHGDVPATQIDVAGDVDAFLVLALEICGAVRAMHDAGLLHRNLKPANILIDPAGGCRLGGFGLASLSGVTRPAAAPGLGAGAEVGPEPEAPGTVRGTPAYMAPEQTGRSRLAVDARSDLYALGVTLYELLTGRLPFAVAHPASAGEWIHAHLASEPAPPQFADGGTVPQVLSQVLLKLLAKDPQDRYQGAAALATDLQRCLQDWRRDGAIAPFALGLAGAPAVRFPARLHARGQAATDLLAAYGRVFDGGSAALVLVHGPSGVGKSALVAQFLRDPQLRAASVAIAKVDQFGGAAPYVALIEALRSLLLGILGHSGADAGFWRQRLRQVQERDPTVLAPVLDLVLESAPELAAGLAQLAGTDVAPDTSGPAAVAPESAGRLALAVQRLVELFAAPERPLVMMIDDVQWLDAATLALLETLIARTCELPFLLVLTSRSEDCAPASSLSGSANGAIAAPPDIAARLRALAGHVVDIALSPLAPAAIEAMLAEALATPAAQVGALAAQVHHKTAGNPYFVRQFVQTIVDEGLAQRDAASGAWRFDLAAIGTLRSTDNVADLALARLARLPPATRQVLGALSCLGRVQGADLLGALAGASEEALAALLAPAMTADVVVAASSGYVFTHDRLQEAAYADLDRATREQLHAQLGRLMVERALAANRDDLLFGALDHLARALGLLQREERPHLARAALLAGRKARRACAYESALSYLALAHTLGGDGDERLRFDADLERAHCHCFGGHLDAAQAMLPVLLAGPWERRLQGQVLRLAAEIAVRRGDYAEAVRLSLDGLRPFGIDMPEHPTDAECDRVYAALRARLHGDWRATLHALPQLDLAADHGAVSDIGVQLALLSGMLMPTSFSSPRLLFLHLCHTLDVSLDHGMCGETAIALAWLGVMVAERHGDYAEGHAYAAAARALVERHGYRYHAAPVLLALDQVSVWTQPLSYALGCAQAGLEAALAVGDLTMASLEHCHRICMLVTRGDPLDAVAADIAAARAFVGRLEFRDMDKILLVQQHFVNHLRGVPDAPLLQGVVDEGTMPTLRFWHWVYQAGPAFLAGDNALALACLRAADALAWSAPAHIHLLEYHLFSVLALCADTAHDHEARIAAHVAKLAAWAEANPATFADKHLLAQAALRQRADDSFGALALYDSAIAHAQAQGFNHYVAFAHELAAALCRRHGHATGAQAHVRGAAAAYRRYGAPGRAAALETRWGTGPQAGADSSHPHPGHDTVALVATADIRDIDSVIRAARALSEEIETAPLVRVLMTIALEHASAQRGLLLRMDGETPVLQASAVLTGQGVQVELAAQSGEATELQPGLPLTVLHTAMRTLKPARDAEPGAICIPLVRQGRLVGMLYLENRLATAAFSGEQERVLLLLAAQAAVSLETAALYAELLAENQQRREVEQALRESRAMMLQGEQINRSGSWTWDLSKSTINGTPELARIFGLADAQPTMPLSIFVEALHPDDQPRVQRILDHAIANRRAYGMDYRVVDPDGTVRYLSCVGEPLAGTGGDVFVGTTVDITSRRAAEDSLRQAQAELARVARVTTVGQLTSSIAHEINQPLMSISSNAGASLRWLDRNPPQLDRVRSGLQEIAAQSQRAGGIIRGLRALTRKGTQEKAPFDLHDTIRHIVSISRSELERQEVPLELALHARSGWVVGDAVQLQQVLLNVVVNAIDAMAAVPRQVRSLAISTVSEDGQLAVRVDDTGSGIDAASAAQMFEPYYTTKDDGMGMGLAICRSIIEAHGGSIAATARQPHGCSIVFRLPEQA</sequence>
<keyword evidence="8" id="KW-1185">Reference proteome</keyword>
<dbReference type="Pfam" id="PF01590">
    <property type="entry name" value="GAF"/>
    <property type="match status" value="1"/>
</dbReference>
<dbReference type="GO" id="GO:0000155">
    <property type="term" value="F:phosphorelay sensor kinase activity"/>
    <property type="evidence" value="ECO:0007669"/>
    <property type="project" value="InterPro"/>
</dbReference>
<dbReference type="GO" id="GO:0005524">
    <property type="term" value="F:ATP binding"/>
    <property type="evidence" value="ECO:0007669"/>
    <property type="project" value="InterPro"/>
</dbReference>
<evidence type="ECO:0000256" key="2">
    <source>
        <dbReference type="ARBA" id="ARBA00012438"/>
    </source>
</evidence>
<dbReference type="InterPro" id="IPR000719">
    <property type="entry name" value="Prot_kinase_dom"/>
</dbReference>
<dbReference type="RefSeq" id="WP_070246827.1">
    <property type="nucleotide sequence ID" value="NZ_LROM01000058.1"/>
</dbReference>
<dbReference type="Pfam" id="PF02518">
    <property type="entry name" value="HATPase_c"/>
    <property type="match status" value="1"/>
</dbReference>
<dbReference type="InterPro" id="IPR003018">
    <property type="entry name" value="GAF"/>
</dbReference>
<dbReference type="PROSITE" id="PS50011">
    <property type="entry name" value="PROTEIN_KINASE_DOM"/>
    <property type="match status" value="1"/>
</dbReference>
<accession>A0A1E7X4Y3</accession>
<feature type="domain" description="Protein kinase" evidence="4">
    <location>
        <begin position="1"/>
        <end position="304"/>
    </location>
</feature>
<dbReference type="Gene3D" id="3.30.565.10">
    <property type="entry name" value="Histidine kinase-like ATPase, C-terminal domain"/>
    <property type="match status" value="1"/>
</dbReference>
<dbReference type="InterPro" id="IPR041664">
    <property type="entry name" value="AAA_16"/>
</dbReference>
<gene>
    <name evidence="7" type="primary">fixL_2</name>
    <name evidence="7" type="ORF">DUPY_10890</name>
</gene>
<dbReference type="InterPro" id="IPR029016">
    <property type="entry name" value="GAF-like_dom_sf"/>
</dbReference>
<evidence type="ECO:0000259" key="6">
    <source>
        <dbReference type="PROSITE" id="PS50113"/>
    </source>
</evidence>
<dbReference type="InterPro" id="IPR003661">
    <property type="entry name" value="HisK_dim/P_dom"/>
</dbReference>
<dbReference type="SUPFAM" id="SSF56112">
    <property type="entry name" value="Protein kinase-like (PK-like)"/>
    <property type="match status" value="1"/>
</dbReference>
<dbReference type="PATRIC" id="fig|762836.4.peg.1139"/>
<dbReference type="Gene3D" id="3.40.50.300">
    <property type="entry name" value="P-loop containing nucleotide triphosphate hydrolases"/>
    <property type="match status" value="1"/>
</dbReference>
<protein>
    <recommendedName>
        <fullName evidence="2">histidine kinase</fullName>
        <ecNumber evidence="2">2.7.13.3</ecNumber>
    </recommendedName>
</protein>
<proteinExistence type="predicted"/>
<dbReference type="InterPro" id="IPR036097">
    <property type="entry name" value="HisK_dim/P_sf"/>
</dbReference>
<dbReference type="SUPFAM" id="SSF55781">
    <property type="entry name" value="GAF domain-like"/>
    <property type="match status" value="1"/>
</dbReference>
<dbReference type="Gene3D" id="1.10.287.130">
    <property type="match status" value="1"/>
</dbReference>
<comment type="caution">
    <text evidence="7">The sequence shown here is derived from an EMBL/GenBank/DDBJ whole genome shotgun (WGS) entry which is preliminary data.</text>
</comment>
<dbReference type="OrthoDB" id="8559580at2"/>
<dbReference type="InterPro" id="IPR013655">
    <property type="entry name" value="PAS_fold_3"/>
</dbReference>
<evidence type="ECO:0000259" key="5">
    <source>
        <dbReference type="PROSITE" id="PS50109"/>
    </source>
</evidence>
<keyword evidence="7" id="KW-0808">Transferase</keyword>
<evidence type="ECO:0000259" key="4">
    <source>
        <dbReference type="PROSITE" id="PS50011"/>
    </source>
</evidence>
<dbReference type="InterPro" id="IPR036890">
    <property type="entry name" value="HATPase_C_sf"/>
</dbReference>
<dbReference type="EC" id="2.7.13.3" evidence="2"/>
<dbReference type="PANTHER" id="PTHR43642">
    <property type="entry name" value="HYBRID SIGNAL TRANSDUCTION HISTIDINE KINASE G"/>
    <property type="match status" value="1"/>
</dbReference>
<dbReference type="NCBIfam" id="TIGR00229">
    <property type="entry name" value="sensory_box"/>
    <property type="match status" value="1"/>
</dbReference>
<dbReference type="InterPro" id="IPR027417">
    <property type="entry name" value="P-loop_NTPase"/>
</dbReference>
<dbReference type="SUPFAM" id="SSF55874">
    <property type="entry name" value="ATPase domain of HSP90 chaperone/DNA topoisomerase II/histidine kinase"/>
    <property type="match status" value="1"/>
</dbReference>
<keyword evidence="3" id="KW-0597">Phosphoprotein</keyword>
<dbReference type="PRINTS" id="PR00344">
    <property type="entry name" value="BCTRLSENSOR"/>
</dbReference>
<evidence type="ECO:0000256" key="1">
    <source>
        <dbReference type="ARBA" id="ARBA00000085"/>
    </source>
</evidence>
<dbReference type="CDD" id="cd00130">
    <property type="entry name" value="PAS"/>
    <property type="match status" value="1"/>
</dbReference>
<dbReference type="InterPro" id="IPR053159">
    <property type="entry name" value="Hybrid_Histidine_Kinase"/>
</dbReference>
<evidence type="ECO:0000256" key="3">
    <source>
        <dbReference type="ARBA" id="ARBA00022553"/>
    </source>
</evidence>
<dbReference type="Gene3D" id="3.30.450.40">
    <property type="match status" value="1"/>
</dbReference>
<dbReference type="CDD" id="cd00082">
    <property type="entry name" value="HisKA"/>
    <property type="match status" value="1"/>
</dbReference>
<dbReference type="Pfam" id="PF00512">
    <property type="entry name" value="HisKA"/>
    <property type="match status" value="1"/>
</dbReference>
<dbReference type="Gene3D" id="2.10.70.100">
    <property type="match status" value="1"/>
</dbReference>
<dbReference type="PROSITE" id="PS50109">
    <property type="entry name" value="HIS_KIN"/>
    <property type="match status" value="1"/>
</dbReference>
<dbReference type="SUPFAM" id="SSF52540">
    <property type="entry name" value="P-loop containing nucleoside triphosphate hydrolases"/>
    <property type="match status" value="1"/>
</dbReference>
<dbReference type="Proteomes" id="UP000175989">
    <property type="component" value="Unassembled WGS sequence"/>
</dbReference>
<dbReference type="PROSITE" id="PS50113">
    <property type="entry name" value="PAC"/>
    <property type="match status" value="1"/>
</dbReference>
<dbReference type="SMART" id="SM00388">
    <property type="entry name" value="HisKA"/>
    <property type="match status" value="1"/>
</dbReference>
<feature type="domain" description="PAC" evidence="6">
    <location>
        <begin position="1590"/>
        <end position="1640"/>
    </location>
</feature>
<dbReference type="Gene3D" id="1.10.510.10">
    <property type="entry name" value="Transferase(Phosphotransferase) domain 1"/>
    <property type="match status" value="1"/>
</dbReference>
<feature type="domain" description="Histidine kinase" evidence="5">
    <location>
        <begin position="1660"/>
        <end position="1875"/>
    </location>
</feature>
<dbReference type="SUPFAM" id="SSF47384">
    <property type="entry name" value="Homodimeric domain of signal transducing histidine kinase"/>
    <property type="match status" value="1"/>
</dbReference>
<dbReference type="InterPro" id="IPR000700">
    <property type="entry name" value="PAS-assoc_C"/>
</dbReference>
<dbReference type="PANTHER" id="PTHR43642:SF1">
    <property type="entry name" value="HYBRID SIGNAL TRANSDUCTION HISTIDINE KINASE G"/>
    <property type="match status" value="1"/>
</dbReference>
<dbReference type="InterPro" id="IPR035965">
    <property type="entry name" value="PAS-like_dom_sf"/>
</dbReference>
<name>A0A1E7X4Y3_9BURK</name>
<dbReference type="SMART" id="SM00387">
    <property type="entry name" value="HATPase_c"/>
    <property type="match status" value="1"/>
</dbReference>
<organism evidence="7 8">
    <name type="scientific">Duganella phyllosphaerae</name>
    <dbReference type="NCBI Taxonomy" id="762836"/>
    <lineage>
        <taxon>Bacteria</taxon>
        <taxon>Pseudomonadati</taxon>
        <taxon>Pseudomonadota</taxon>
        <taxon>Betaproteobacteria</taxon>
        <taxon>Burkholderiales</taxon>
        <taxon>Oxalobacteraceae</taxon>
        <taxon>Telluria group</taxon>
        <taxon>Duganella</taxon>
    </lineage>
</organism>
<dbReference type="InterPro" id="IPR003594">
    <property type="entry name" value="HATPase_dom"/>
</dbReference>
<evidence type="ECO:0000313" key="8">
    <source>
        <dbReference type="Proteomes" id="UP000175989"/>
    </source>
</evidence>
<dbReference type="EMBL" id="LROM01000058">
    <property type="protein sequence ID" value="OFA07692.1"/>
    <property type="molecule type" value="Genomic_DNA"/>
</dbReference>
<dbReference type="InterPro" id="IPR011009">
    <property type="entry name" value="Kinase-like_dom_sf"/>
</dbReference>
<comment type="catalytic activity">
    <reaction evidence="1">
        <text>ATP + protein L-histidine = ADP + protein N-phospho-L-histidine.</text>
        <dbReference type="EC" id="2.7.13.3"/>
    </reaction>
</comment>
<dbReference type="Pfam" id="PF13191">
    <property type="entry name" value="AAA_16"/>
    <property type="match status" value="1"/>
</dbReference>
<evidence type="ECO:0000313" key="7">
    <source>
        <dbReference type="EMBL" id="OFA07692.1"/>
    </source>
</evidence>
<dbReference type="SMART" id="SM00220">
    <property type="entry name" value="S_TKc"/>
    <property type="match status" value="1"/>
</dbReference>
<dbReference type="Pfam" id="PF08447">
    <property type="entry name" value="PAS_3"/>
    <property type="match status" value="1"/>
</dbReference>
<dbReference type="CDD" id="cd14014">
    <property type="entry name" value="STKc_PknB_like"/>
    <property type="match status" value="1"/>
</dbReference>
<reference evidence="8" key="1">
    <citation type="journal article" date="2016" name="Front. Microbiol.">
        <title>Molecular Keys to the Janthinobacterium and Duganella spp. Interaction with the Plant Pathogen Fusarium graminearum.</title>
        <authorList>
            <person name="Haack F.S."/>
            <person name="Poehlein A."/>
            <person name="Kroger C."/>
            <person name="Voigt C.A."/>
            <person name="Piepenbring M."/>
            <person name="Bode H.B."/>
            <person name="Daniel R."/>
            <person name="Schafer W."/>
            <person name="Streit W.R."/>
        </authorList>
    </citation>
    <scope>NUCLEOTIDE SEQUENCE [LARGE SCALE GENOMIC DNA]</scope>
    <source>
        <strain evidence="8">T54</strain>
    </source>
</reference>
<dbReference type="SUPFAM" id="SSF55785">
    <property type="entry name" value="PYP-like sensor domain (PAS domain)"/>
    <property type="match status" value="1"/>
</dbReference>